<keyword evidence="9" id="KW-1133">Transmembrane helix</keyword>
<dbReference type="GO" id="GO:0004657">
    <property type="term" value="F:proline dehydrogenase activity"/>
    <property type="evidence" value="ECO:0007669"/>
    <property type="project" value="InterPro"/>
</dbReference>
<keyword evidence="4" id="KW-0520">NAD</keyword>
<keyword evidence="9" id="KW-0472">Membrane</keyword>
<feature type="transmembrane region" description="Helical" evidence="9">
    <location>
        <begin position="95"/>
        <end position="116"/>
    </location>
</feature>
<sequence length="1226" mass="131880">MANQTDEPGTRPADLAQDAVALVQKWLAESAPADVGGRKPAQDPAAERLAGVLKDPNGLDFAVGFVDGVARPQDLFVAGYNLQRVARKIPAFLPWYMRLAIWLGGVFGPVLPWVVIPIARRVLRAMVGHLVVDATPEKLGPAIAHLRAPSDPQGHGARLNLNLLGEAVLGEQEAARRLEGTRALLARDDVDYVSIKVSSIASQLSMWSFDETVERVIARLTPLYELAASSPKPKFINLDMEEYRDLDLTIAVFTGILNQPRLANLEAGIVLQAYLPDALDALQGLTEWAMNRRAGGGAPIKVRVVKGANLAMERVDAAIHGWSLATYATKQATDTNYKRVLDWALTAEHTHAVKIGVAGHNLFDVAYAWLLAQQRGVEDRIDFEMLLGMATAQAEAVKRTVGTLLLYTPVVNPAEFDVAISYLIRRLEENASQENFMSAVFELDSNPALFEREKQRFLASVAELAADPNPHGYAPLPNRKQDRAREWEDAGAEAFTLPAVASVPSPPEERLTSVVLGLSRGSDGELLELEEDVVDAPAEPMTAAVPDAPVDFHNAADTDPSLGANRAWGKKILARVPGSQLGVDTVAAAAVTDAQVLDTVISRVQVTGEAWGQLSGFDRAAILDRAGLALAANRDRLIEVMAAETGKTIAEADPEVSEAVDFAHYYAARARELDSIQGARFVPSKLTVVTPPWNFPVAIPAGSVLSALAAGSGVIIKPAHQAKRSGAVMVEALWEAGIPRDLLVLVDVAENDLGRQLVSDPRVDRVILTGAYETAKLFRSWRPDLPLLAETSGKNAIIVTPNADYDLAVSDIVKSAFGHAGQKCSAASLVILVGSVAKSERFRHQLVDATVSMRVGYPEDPTSQMGPLIEPPQGKLLHALTTLGGSEEWLVQPRQLDDTGRLWSPGIRTGVQPGSYFHLTEFFGPVLGIMTARNLDEAIRFQNAIEYGLTAGLHSLDSGELAHWLDTVEAGNLYVNRGITGAIVRRQPFGGWKRSSVGAGTKAGGPNYLIGLGSWEPETGTSSASLHLRGLDPQVSRLIESGQAAMDYAAFDLVRRSALSDAIAAGTEYLQTKDVSALGVERNLFRYRPVPVTIRLSDGEELAPLLRIMAAATVARSRFSVSTAIALPKPLQSVLRERDVPVVVENDERWLARVAGGQVAAHRIRLIGGDAQALAAALKGTPDTAIYAHPVTPSGRVELLPFLHEQAISITAHRFGNPSRLSQGVI</sequence>
<dbReference type="Gene3D" id="3.20.20.220">
    <property type="match status" value="1"/>
</dbReference>
<accession>A0A6L9XVY1</accession>
<gene>
    <name evidence="12" type="ORF">G3T36_06805</name>
</gene>
<evidence type="ECO:0000259" key="10">
    <source>
        <dbReference type="Pfam" id="PF00171"/>
    </source>
</evidence>
<dbReference type="GO" id="GO:0009898">
    <property type="term" value="C:cytoplasmic side of plasma membrane"/>
    <property type="evidence" value="ECO:0007669"/>
    <property type="project" value="TreeGrafter"/>
</dbReference>
<comment type="catalytic activity">
    <reaction evidence="5">
        <text>L-glutamate 5-semialdehyde + NAD(+) + H2O = L-glutamate + NADH + 2 H(+)</text>
        <dbReference type="Rhea" id="RHEA:30235"/>
        <dbReference type="ChEBI" id="CHEBI:15377"/>
        <dbReference type="ChEBI" id="CHEBI:15378"/>
        <dbReference type="ChEBI" id="CHEBI:29985"/>
        <dbReference type="ChEBI" id="CHEBI:57540"/>
        <dbReference type="ChEBI" id="CHEBI:57945"/>
        <dbReference type="ChEBI" id="CHEBI:58066"/>
        <dbReference type="EC" id="1.2.1.88"/>
    </reaction>
</comment>
<feature type="domain" description="Aldehyde dehydrogenase" evidence="10">
    <location>
        <begin position="585"/>
        <end position="1002"/>
    </location>
</feature>
<dbReference type="PROSITE" id="PS00070">
    <property type="entry name" value="ALDEHYDE_DEHYDR_CYS"/>
    <property type="match status" value="1"/>
</dbReference>
<comment type="similarity">
    <text evidence="8">Belongs to the aldehyde dehydrogenase family.</text>
</comment>
<dbReference type="PIRSF" id="PIRSF000197">
    <property type="entry name" value="Bifunct_PutA"/>
    <property type="match status" value="1"/>
</dbReference>
<dbReference type="PROSITE" id="PS00687">
    <property type="entry name" value="ALDEHYDE_DEHYDR_GLU"/>
    <property type="match status" value="1"/>
</dbReference>
<evidence type="ECO:0000256" key="9">
    <source>
        <dbReference type="SAM" id="Phobius"/>
    </source>
</evidence>
<evidence type="ECO:0000256" key="6">
    <source>
        <dbReference type="PIRSR" id="PIRSR000197-1"/>
    </source>
</evidence>
<dbReference type="EC" id="1.2.1.88" evidence="2"/>
<dbReference type="InterPro" id="IPR015590">
    <property type="entry name" value="Aldehyde_DH_dom"/>
</dbReference>
<comment type="caution">
    <text evidence="12">The sequence shown here is derived from an EMBL/GenBank/DDBJ whole genome shotgun (WGS) entry which is preliminary data.</text>
</comment>
<dbReference type="GO" id="GO:0010133">
    <property type="term" value="P:L-proline catabolic process to L-glutamate"/>
    <property type="evidence" value="ECO:0007669"/>
    <property type="project" value="InterPro"/>
</dbReference>
<feature type="domain" description="Proline dehydrogenase" evidence="11">
    <location>
        <begin position="154"/>
        <end position="438"/>
    </location>
</feature>
<dbReference type="EMBL" id="JAAGWY010000001">
    <property type="protein sequence ID" value="NEN05579.1"/>
    <property type="molecule type" value="Genomic_DNA"/>
</dbReference>
<feature type="active site" evidence="6 7">
    <location>
        <position position="790"/>
    </location>
</feature>
<evidence type="ECO:0000256" key="2">
    <source>
        <dbReference type="ARBA" id="ARBA00012884"/>
    </source>
</evidence>
<evidence type="ECO:0000256" key="8">
    <source>
        <dbReference type="RuleBase" id="RU003345"/>
    </source>
</evidence>
<dbReference type="InterPro" id="IPR025703">
    <property type="entry name" value="Bifunct_PutA"/>
</dbReference>
<keyword evidence="13" id="KW-1185">Reference proteome</keyword>
<protein>
    <recommendedName>
        <fullName evidence="2">L-glutamate gamma-semialdehyde dehydrogenase</fullName>
        <ecNumber evidence="2">1.2.1.88</ecNumber>
    </recommendedName>
</protein>
<evidence type="ECO:0000256" key="1">
    <source>
        <dbReference type="ARBA" id="ARBA00004786"/>
    </source>
</evidence>
<evidence type="ECO:0000256" key="4">
    <source>
        <dbReference type="ARBA" id="ARBA00023027"/>
    </source>
</evidence>
<evidence type="ECO:0000256" key="5">
    <source>
        <dbReference type="ARBA" id="ARBA00048142"/>
    </source>
</evidence>
<dbReference type="InterPro" id="IPR016161">
    <property type="entry name" value="Ald_DH/histidinol_DH"/>
</dbReference>
<dbReference type="Pfam" id="PF00171">
    <property type="entry name" value="Aldedh"/>
    <property type="match status" value="1"/>
</dbReference>
<dbReference type="AlphaFoldDB" id="A0A6L9XVY1"/>
<dbReference type="Gene3D" id="3.40.605.10">
    <property type="entry name" value="Aldehyde Dehydrogenase, Chain A, domain 1"/>
    <property type="match status" value="1"/>
</dbReference>
<dbReference type="GO" id="GO:0003842">
    <property type="term" value="F:L-glutamate gamma-semialdehyde dehydrogenase activity"/>
    <property type="evidence" value="ECO:0007669"/>
    <property type="project" value="UniProtKB-EC"/>
</dbReference>
<dbReference type="InterPro" id="IPR016163">
    <property type="entry name" value="Ald_DH_C"/>
</dbReference>
<comment type="pathway">
    <text evidence="1">Amino-acid degradation; L-proline degradation into L-glutamate; L-glutamate from L-proline: step 2/2.</text>
</comment>
<dbReference type="PANTHER" id="PTHR42862:SF1">
    <property type="entry name" value="DELTA-1-PYRROLINE-5-CARBOXYLATE DEHYDROGENASE 2, ISOFORM A-RELATED"/>
    <property type="match status" value="1"/>
</dbReference>
<proteinExistence type="inferred from homology"/>
<evidence type="ECO:0000313" key="13">
    <source>
        <dbReference type="Proteomes" id="UP000474967"/>
    </source>
</evidence>
<evidence type="ECO:0000259" key="11">
    <source>
        <dbReference type="Pfam" id="PF01619"/>
    </source>
</evidence>
<dbReference type="GO" id="GO:0003700">
    <property type="term" value="F:DNA-binding transcription factor activity"/>
    <property type="evidence" value="ECO:0007669"/>
    <property type="project" value="InterPro"/>
</dbReference>
<reference evidence="12 13" key="1">
    <citation type="journal article" date="2014" name="J. Microbiol.">
        <title>Diaminobutyricibacter tongyongensis gen. nov., sp. nov. and Homoserinibacter gongjuensis gen. nov., sp. nov. belong to the family Microbacteriaceae.</title>
        <authorList>
            <person name="Kim S.J."/>
            <person name="Ahn J.H."/>
            <person name="Weon H.Y."/>
            <person name="Hamada M."/>
            <person name="Suzuki K."/>
            <person name="Kwon S.W."/>
        </authorList>
    </citation>
    <scope>NUCLEOTIDE SEQUENCE [LARGE SCALE GENOMIC DNA]</scope>
    <source>
        <strain evidence="12 13">NBRC 108724</strain>
    </source>
</reference>
<keyword evidence="3 8" id="KW-0560">Oxidoreductase</keyword>
<dbReference type="RefSeq" id="WP_163288775.1">
    <property type="nucleotide sequence ID" value="NZ_JAAGWY010000001.1"/>
</dbReference>
<evidence type="ECO:0000313" key="12">
    <source>
        <dbReference type="EMBL" id="NEN05579.1"/>
    </source>
</evidence>
<dbReference type="InterPro" id="IPR050485">
    <property type="entry name" value="Proline_metab_enzyme"/>
</dbReference>
<organism evidence="12 13">
    <name type="scientific">Leifsonia tongyongensis</name>
    <dbReference type="NCBI Taxonomy" id="1268043"/>
    <lineage>
        <taxon>Bacteria</taxon>
        <taxon>Bacillati</taxon>
        <taxon>Actinomycetota</taxon>
        <taxon>Actinomycetes</taxon>
        <taxon>Micrococcales</taxon>
        <taxon>Microbacteriaceae</taxon>
        <taxon>Leifsonia</taxon>
    </lineage>
</organism>
<dbReference type="InterPro" id="IPR016160">
    <property type="entry name" value="Ald_DH_CS_CYS"/>
</dbReference>
<dbReference type="InterPro" id="IPR016162">
    <property type="entry name" value="Ald_DH_N"/>
</dbReference>
<evidence type="ECO:0000256" key="3">
    <source>
        <dbReference type="ARBA" id="ARBA00023002"/>
    </source>
</evidence>
<name>A0A6L9XVY1_9MICO</name>
<dbReference type="SUPFAM" id="SSF51730">
    <property type="entry name" value="FAD-linked oxidoreductase"/>
    <property type="match status" value="1"/>
</dbReference>
<evidence type="ECO:0000256" key="7">
    <source>
        <dbReference type="PROSITE-ProRule" id="PRU10007"/>
    </source>
</evidence>
<dbReference type="Proteomes" id="UP000474967">
    <property type="component" value="Unassembled WGS sequence"/>
</dbReference>
<keyword evidence="9" id="KW-0812">Transmembrane</keyword>
<dbReference type="InterPro" id="IPR029510">
    <property type="entry name" value="Ald_DH_CS_GLU"/>
</dbReference>
<dbReference type="InterPro" id="IPR029041">
    <property type="entry name" value="FAD-linked_oxidoreductase-like"/>
</dbReference>
<dbReference type="PANTHER" id="PTHR42862">
    <property type="entry name" value="DELTA-1-PYRROLINE-5-CARBOXYLATE DEHYDROGENASE 1, ISOFORM A-RELATED"/>
    <property type="match status" value="1"/>
</dbReference>
<dbReference type="Gene3D" id="3.40.309.10">
    <property type="entry name" value="Aldehyde Dehydrogenase, Chain A, domain 2"/>
    <property type="match status" value="1"/>
</dbReference>
<dbReference type="Pfam" id="PF01619">
    <property type="entry name" value="Pro_dh"/>
    <property type="match status" value="1"/>
</dbReference>
<dbReference type="InterPro" id="IPR002872">
    <property type="entry name" value="Proline_DH_dom"/>
</dbReference>
<feature type="active site" evidence="6">
    <location>
        <position position="824"/>
    </location>
</feature>
<dbReference type="SUPFAM" id="SSF53720">
    <property type="entry name" value="ALDH-like"/>
    <property type="match status" value="1"/>
</dbReference>